<proteinExistence type="predicted"/>
<name>A0A8B7XT81_ACAPL</name>
<evidence type="ECO:0000256" key="1">
    <source>
        <dbReference type="SAM" id="SignalP"/>
    </source>
</evidence>
<dbReference type="RefSeq" id="XP_022083136.1">
    <property type="nucleotide sequence ID" value="XM_022227444.1"/>
</dbReference>
<sequence length="204" mass="22704">MMSQLLLLLLVCREHAVSSMPVSQELVKPSTFDESQVQDCLSQELHPKMGSSYEIRPGCLHILQHAMFPRGSSFEFSQPSNSLPKRKQVAKITSEDGLHWLWGLLHEDCRSMKELLASLALQIARKEYVQGTSDVAPENAVEFHVIDKRQATTTIQNEDQALDLFRHYMTAEALAKLMGDRPSSTDLIGIDVPVPTGSAVTITS</sequence>
<feature type="signal peptide" evidence="1">
    <location>
        <begin position="1"/>
        <end position="19"/>
    </location>
</feature>
<evidence type="ECO:0000313" key="2">
    <source>
        <dbReference type="Proteomes" id="UP000694845"/>
    </source>
</evidence>
<reference evidence="3" key="1">
    <citation type="submission" date="2025-08" db="UniProtKB">
        <authorList>
            <consortium name="RefSeq"/>
        </authorList>
    </citation>
    <scope>IDENTIFICATION</scope>
</reference>
<evidence type="ECO:0000313" key="3">
    <source>
        <dbReference type="RefSeq" id="XP_022083136.1"/>
    </source>
</evidence>
<feature type="chain" id="PRO_5034861617" evidence="1">
    <location>
        <begin position="20"/>
        <end position="204"/>
    </location>
</feature>
<keyword evidence="2" id="KW-1185">Reference proteome</keyword>
<keyword evidence="1" id="KW-0732">Signal</keyword>
<dbReference type="Proteomes" id="UP000694845">
    <property type="component" value="Unplaced"/>
</dbReference>
<protein>
    <submittedName>
        <fullName evidence="3">Uncharacterized protein LOC110975197 isoform X1</fullName>
    </submittedName>
</protein>
<dbReference type="GeneID" id="110975197"/>
<accession>A0A8B7XT81</accession>
<dbReference type="AlphaFoldDB" id="A0A8B7XT81"/>
<organism evidence="2 3">
    <name type="scientific">Acanthaster planci</name>
    <name type="common">Crown-of-thorns starfish</name>
    <dbReference type="NCBI Taxonomy" id="133434"/>
    <lineage>
        <taxon>Eukaryota</taxon>
        <taxon>Metazoa</taxon>
        <taxon>Echinodermata</taxon>
        <taxon>Eleutherozoa</taxon>
        <taxon>Asterozoa</taxon>
        <taxon>Asteroidea</taxon>
        <taxon>Valvatacea</taxon>
        <taxon>Valvatida</taxon>
        <taxon>Acanthasteridae</taxon>
        <taxon>Acanthaster</taxon>
    </lineage>
</organism>
<gene>
    <name evidence="3" type="primary">LOC110975197</name>
</gene>
<dbReference type="KEGG" id="aplc:110975197"/>
<dbReference type="OrthoDB" id="10428832at2759"/>